<dbReference type="Pfam" id="PF03583">
    <property type="entry name" value="LIP"/>
    <property type="match status" value="1"/>
</dbReference>
<sequence>MRTRGTARRTRVPVAITAVVLSAVAVAGPAAADDTAPAGLAFYTPSADLVAGEHGSVIWMRPIDGDPALPGARNWLVLYRSVDMQGQPVAVSGTVAVPDGTPPAGGWPLISWAHGTTGVADVCAPSRDTGTDFPAHDYTSLVRETQARFVAAGYAVAQTDYQGLGTPGDHGYLIGEAEQRAIADMALAAREVAPEIGTRWAAVGHSQGGQGAIFTAALAQQWAPRLQLLGAVAEAPASHIGLIAQVGPLAAAAQVDVLPKASNAFLPLIIRGAQTVADIDPARFLTPLGQDLLPQAGDRCIAQLREPDSWGGQGAGDLFRADADPSALTAVLNANDPSGLTFTPPVLVVQGTADTTVPATGTDAMVAQQRLAGQPVEYRTYAGIDHRGILAASYSEAQAWLDARFGQ</sequence>
<feature type="signal peptide" evidence="1">
    <location>
        <begin position="1"/>
        <end position="32"/>
    </location>
</feature>
<name>A0A3M2LE01_9NOCA</name>
<dbReference type="GO" id="GO:0004806">
    <property type="term" value="F:triacylglycerol lipase activity"/>
    <property type="evidence" value="ECO:0007669"/>
    <property type="project" value="InterPro"/>
</dbReference>
<organism evidence="2 3">
    <name type="scientific">Nocardia stercoris</name>
    <dbReference type="NCBI Taxonomy" id="2483361"/>
    <lineage>
        <taxon>Bacteria</taxon>
        <taxon>Bacillati</taxon>
        <taxon>Actinomycetota</taxon>
        <taxon>Actinomycetes</taxon>
        <taxon>Mycobacteriales</taxon>
        <taxon>Nocardiaceae</taxon>
        <taxon>Nocardia</taxon>
    </lineage>
</organism>
<evidence type="ECO:0000313" key="2">
    <source>
        <dbReference type="EMBL" id="RMI35266.1"/>
    </source>
</evidence>
<dbReference type="InterPro" id="IPR005152">
    <property type="entry name" value="Lipase_secreted"/>
</dbReference>
<keyword evidence="3" id="KW-1185">Reference proteome</keyword>
<feature type="chain" id="PRO_5018076589" evidence="1">
    <location>
        <begin position="33"/>
        <end position="407"/>
    </location>
</feature>
<evidence type="ECO:0000313" key="3">
    <source>
        <dbReference type="Proteomes" id="UP000279275"/>
    </source>
</evidence>
<dbReference type="PIRSF" id="PIRSF029171">
    <property type="entry name" value="Esterase_LipA"/>
    <property type="match status" value="1"/>
</dbReference>
<dbReference type="InterPro" id="IPR029058">
    <property type="entry name" value="AB_hydrolase_fold"/>
</dbReference>
<dbReference type="AlphaFoldDB" id="A0A3M2LE01"/>
<accession>A0A3M2LE01</accession>
<dbReference type="EMBL" id="RFFH01000001">
    <property type="protein sequence ID" value="RMI35266.1"/>
    <property type="molecule type" value="Genomic_DNA"/>
</dbReference>
<dbReference type="Proteomes" id="UP000279275">
    <property type="component" value="Unassembled WGS sequence"/>
</dbReference>
<reference evidence="2 3" key="1">
    <citation type="submission" date="2018-10" db="EMBL/GenBank/DDBJ databases">
        <title>Isolation from cow dung.</title>
        <authorList>
            <person name="Ling L."/>
        </authorList>
    </citation>
    <scope>NUCLEOTIDE SEQUENCE [LARGE SCALE GENOMIC DNA]</scope>
    <source>
        <strain evidence="2 3">NEAU-LL90</strain>
    </source>
</reference>
<comment type="caution">
    <text evidence="2">The sequence shown here is derived from an EMBL/GenBank/DDBJ whole genome shotgun (WGS) entry which is preliminary data.</text>
</comment>
<protein>
    <submittedName>
        <fullName evidence="2">Lipase</fullName>
    </submittedName>
</protein>
<dbReference type="SUPFAM" id="SSF53474">
    <property type="entry name" value="alpha/beta-Hydrolases"/>
    <property type="match status" value="1"/>
</dbReference>
<dbReference type="PANTHER" id="PTHR34853:SF1">
    <property type="entry name" value="LIPASE 5"/>
    <property type="match status" value="1"/>
</dbReference>
<dbReference type="PANTHER" id="PTHR34853">
    <property type="match status" value="1"/>
</dbReference>
<dbReference type="Gene3D" id="3.40.50.1820">
    <property type="entry name" value="alpha/beta hydrolase"/>
    <property type="match status" value="2"/>
</dbReference>
<keyword evidence="1" id="KW-0732">Signal</keyword>
<gene>
    <name evidence="2" type="ORF">EBN03_02980</name>
</gene>
<proteinExistence type="predicted"/>
<evidence type="ECO:0000256" key="1">
    <source>
        <dbReference type="SAM" id="SignalP"/>
    </source>
</evidence>
<dbReference type="GO" id="GO:0016042">
    <property type="term" value="P:lipid catabolic process"/>
    <property type="evidence" value="ECO:0007669"/>
    <property type="project" value="InterPro"/>
</dbReference>